<dbReference type="GO" id="GO:0005524">
    <property type="term" value="F:ATP binding"/>
    <property type="evidence" value="ECO:0007669"/>
    <property type="project" value="UniProtKB-UniRule"/>
</dbReference>
<protein>
    <submittedName>
        <fullName evidence="9">ARAD1B20768p</fullName>
    </submittedName>
</protein>
<dbReference type="GO" id="GO:0016740">
    <property type="term" value="F:transferase activity"/>
    <property type="evidence" value="ECO:0007669"/>
    <property type="project" value="UniProtKB-KW"/>
</dbReference>
<organism evidence="9">
    <name type="scientific">Blastobotrys adeninivorans</name>
    <name type="common">Yeast</name>
    <name type="synonym">Arxula adeninivorans</name>
    <dbReference type="NCBI Taxonomy" id="409370"/>
    <lineage>
        <taxon>Eukaryota</taxon>
        <taxon>Fungi</taxon>
        <taxon>Dikarya</taxon>
        <taxon>Ascomycota</taxon>
        <taxon>Saccharomycotina</taxon>
        <taxon>Dipodascomycetes</taxon>
        <taxon>Dipodascales</taxon>
        <taxon>Trichomonascaceae</taxon>
        <taxon>Blastobotrys</taxon>
    </lineage>
</organism>
<dbReference type="PROSITE" id="PS00183">
    <property type="entry name" value="UBC_1"/>
    <property type="match status" value="1"/>
</dbReference>
<dbReference type="EMBL" id="HG937692">
    <property type="protein sequence ID" value="CDP36779.1"/>
    <property type="molecule type" value="Genomic_DNA"/>
</dbReference>
<dbReference type="InterPro" id="IPR000608">
    <property type="entry name" value="UBC"/>
</dbReference>
<dbReference type="SUPFAM" id="SSF54495">
    <property type="entry name" value="UBC-like"/>
    <property type="match status" value="1"/>
</dbReference>
<dbReference type="FunFam" id="3.10.110.10:FF:000051">
    <property type="entry name" value="ubiquitin-conjugating enzyme E2 R2-like"/>
    <property type="match status" value="1"/>
</dbReference>
<evidence type="ECO:0000256" key="3">
    <source>
        <dbReference type="ARBA" id="ARBA00022786"/>
    </source>
</evidence>
<dbReference type="InterPro" id="IPR050113">
    <property type="entry name" value="Ub_conjugating_enzyme"/>
</dbReference>
<name>A0A060T7M9_BLAAD</name>
<feature type="compositionally biased region" description="Acidic residues" evidence="7">
    <location>
        <begin position="193"/>
        <end position="225"/>
    </location>
</feature>
<comment type="similarity">
    <text evidence="6">Belongs to the ubiquitin-conjugating enzyme family.</text>
</comment>
<evidence type="ECO:0000313" key="9">
    <source>
        <dbReference type="EMBL" id="CDP36779.1"/>
    </source>
</evidence>
<evidence type="ECO:0000259" key="8">
    <source>
        <dbReference type="PROSITE" id="PS50127"/>
    </source>
</evidence>
<accession>A0A060T7M9</accession>
<keyword evidence="2 6" id="KW-0547">Nucleotide-binding</keyword>
<evidence type="ECO:0000256" key="1">
    <source>
        <dbReference type="ARBA" id="ARBA00022679"/>
    </source>
</evidence>
<feature type="active site" description="Glycyl thioester intermediate" evidence="5">
    <location>
        <position position="92"/>
    </location>
</feature>
<evidence type="ECO:0000256" key="4">
    <source>
        <dbReference type="ARBA" id="ARBA00022840"/>
    </source>
</evidence>
<dbReference type="Pfam" id="PF00179">
    <property type="entry name" value="UQ_con"/>
    <property type="match status" value="1"/>
</dbReference>
<dbReference type="CDD" id="cd23811">
    <property type="entry name" value="UBCc_ScCDC34-like"/>
    <property type="match status" value="1"/>
</dbReference>
<reference evidence="9" key="1">
    <citation type="submission" date="2014-02" db="EMBL/GenBank/DDBJ databases">
        <authorList>
            <person name="Genoscope - CEA"/>
        </authorList>
    </citation>
    <scope>NUCLEOTIDE SEQUENCE</scope>
    <source>
        <strain evidence="9">LS3</strain>
    </source>
</reference>
<dbReference type="PANTHER" id="PTHR24067">
    <property type="entry name" value="UBIQUITIN-CONJUGATING ENZYME E2"/>
    <property type="match status" value="1"/>
</dbReference>
<dbReference type="InterPro" id="IPR023313">
    <property type="entry name" value="UBQ-conjugating_AS"/>
</dbReference>
<dbReference type="PhylomeDB" id="A0A060T7M9"/>
<feature type="region of interest" description="Disordered" evidence="7">
    <location>
        <begin position="185"/>
        <end position="225"/>
    </location>
</feature>
<feature type="domain" description="UBC core" evidence="8">
    <location>
        <begin position="5"/>
        <end position="166"/>
    </location>
</feature>
<keyword evidence="4 6" id="KW-0067">ATP-binding</keyword>
<dbReference type="AlphaFoldDB" id="A0A060T7M9"/>
<keyword evidence="1" id="KW-0808">Transferase</keyword>
<dbReference type="Gene3D" id="3.10.110.10">
    <property type="entry name" value="Ubiquitin Conjugating Enzyme"/>
    <property type="match status" value="1"/>
</dbReference>
<dbReference type="PROSITE" id="PS50127">
    <property type="entry name" value="UBC_2"/>
    <property type="match status" value="1"/>
</dbReference>
<reference evidence="9" key="2">
    <citation type="submission" date="2014-06" db="EMBL/GenBank/DDBJ databases">
        <title>The complete genome of Blastobotrys (Arxula) adeninivorans LS3 - a yeast of biotechnological interest.</title>
        <authorList>
            <person name="Kunze G."/>
            <person name="Gaillardin C."/>
            <person name="Czernicka M."/>
            <person name="Durrens P."/>
            <person name="Martin T."/>
            <person name="Boer E."/>
            <person name="Gabaldon T."/>
            <person name="Cruz J."/>
            <person name="Talla E."/>
            <person name="Marck C."/>
            <person name="Goffeau A."/>
            <person name="Barbe V."/>
            <person name="Baret P."/>
            <person name="Baronian K."/>
            <person name="Beier S."/>
            <person name="Bleykasten C."/>
            <person name="Bode R."/>
            <person name="Casaregola S."/>
            <person name="Despons L."/>
            <person name="Fairhead C."/>
            <person name="Giersberg M."/>
            <person name="Gierski P."/>
            <person name="Hahnel U."/>
            <person name="Hartmann A."/>
            <person name="Jankowska D."/>
            <person name="Jubin C."/>
            <person name="Jung P."/>
            <person name="Lafontaine I."/>
            <person name="Leh-Louis V."/>
            <person name="Lemaire M."/>
            <person name="Marcet-Houben M."/>
            <person name="Mascher M."/>
            <person name="Morel G."/>
            <person name="Richard G.-F."/>
            <person name="Riechen J."/>
            <person name="Sacerdot C."/>
            <person name="Sarkar A."/>
            <person name="Savel G."/>
            <person name="Schacherer J."/>
            <person name="Sherman D."/>
            <person name="Straub M.-L."/>
            <person name="Stein N."/>
            <person name="Thierry A."/>
            <person name="Trautwein-Schult A."/>
            <person name="Westhof E."/>
            <person name="Worch S."/>
            <person name="Dujon B."/>
            <person name="Souciet J.-L."/>
            <person name="Wincker P."/>
            <person name="Scholz U."/>
            <person name="Neuveglise N."/>
        </authorList>
    </citation>
    <scope>NUCLEOTIDE SEQUENCE</scope>
    <source>
        <strain evidence="9">LS3</strain>
    </source>
</reference>
<dbReference type="SMART" id="SM00212">
    <property type="entry name" value="UBCc"/>
    <property type="match status" value="1"/>
</dbReference>
<proteinExistence type="inferred from homology"/>
<evidence type="ECO:0000256" key="5">
    <source>
        <dbReference type="PROSITE-ProRule" id="PRU10133"/>
    </source>
</evidence>
<evidence type="ECO:0000256" key="6">
    <source>
        <dbReference type="RuleBase" id="RU362109"/>
    </source>
</evidence>
<evidence type="ECO:0000256" key="2">
    <source>
        <dbReference type="ARBA" id="ARBA00022741"/>
    </source>
</evidence>
<dbReference type="InterPro" id="IPR016135">
    <property type="entry name" value="UBQ-conjugating_enzyme/RWD"/>
</dbReference>
<keyword evidence="3 6" id="KW-0833">Ubl conjugation pathway</keyword>
<sequence length="225" mass="25444">MSQAASASLLLKQFKELTDPKKAIPSFHISLADDDIYRWNIGVMVLSKDSPYHGGYFKAQMIFPLDYPYSPPKFRFLPAIYHPNVYEDGLLCISILHRSGDETSGEADEETWSPAQSVESVLISIVSLLSSPNTDSPANVDAAVNWRKNREKYDKIVRENVMRSKADVPEGFVMPLDENAYVAPKPAEHGDVVDDDFWYESADESDHFTEEDEPEDDEDDDEDDD</sequence>
<gene>
    <name evidence="9" type="ORF">GNLVRS02_ARAD1B20768g</name>
</gene>
<evidence type="ECO:0000256" key="7">
    <source>
        <dbReference type="SAM" id="MobiDB-lite"/>
    </source>
</evidence>